<accession>A0A1B9IAG9</accession>
<reference evidence="9" key="2">
    <citation type="submission" date="2013-07" db="EMBL/GenBank/DDBJ databases">
        <authorList>
            <consortium name="The Broad Institute Genome Sequencing Platform"/>
            <person name="Cuomo C."/>
            <person name="Litvintseva A."/>
            <person name="Chen Y."/>
            <person name="Heitman J."/>
            <person name="Sun S."/>
            <person name="Springer D."/>
            <person name="Dromer F."/>
            <person name="Young S.K."/>
            <person name="Zeng Q."/>
            <person name="Gargeya S."/>
            <person name="Fitzgerald M."/>
            <person name="Abouelleil A."/>
            <person name="Alvarado L."/>
            <person name="Berlin A.M."/>
            <person name="Chapman S.B."/>
            <person name="Dewar J."/>
            <person name="Goldberg J."/>
            <person name="Griggs A."/>
            <person name="Gujja S."/>
            <person name="Hansen M."/>
            <person name="Howarth C."/>
            <person name="Imamovic A."/>
            <person name="Larimer J."/>
            <person name="McCowan C."/>
            <person name="Murphy C."/>
            <person name="Pearson M."/>
            <person name="Priest M."/>
            <person name="Roberts A."/>
            <person name="Saif S."/>
            <person name="Shea T."/>
            <person name="Sykes S."/>
            <person name="Wortman J."/>
            <person name="Nusbaum C."/>
            <person name="Birren B."/>
        </authorList>
    </citation>
    <scope>NUCLEOTIDE SEQUENCE</scope>
    <source>
        <strain evidence="9">CBS 10737</strain>
    </source>
</reference>
<name>A0A1B9IAG9_9TREE</name>
<reference evidence="8" key="1">
    <citation type="submission" date="2013-07" db="EMBL/GenBank/DDBJ databases">
        <title>The Genome Sequence of Cryptococcus pinus CBS10737.</title>
        <authorList>
            <consortium name="The Broad Institute Genome Sequencing Platform"/>
            <person name="Cuomo C."/>
            <person name="Litvintseva A."/>
            <person name="Chen Y."/>
            <person name="Heitman J."/>
            <person name="Sun S."/>
            <person name="Springer D."/>
            <person name="Dromer F."/>
            <person name="Young S.K."/>
            <person name="Zeng Q."/>
            <person name="Gargeya S."/>
            <person name="Fitzgerald M."/>
            <person name="Abouelleil A."/>
            <person name="Alvarado L."/>
            <person name="Berlin A.M."/>
            <person name="Chapman S.B."/>
            <person name="Dewar J."/>
            <person name="Goldberg J."/>
            <person name="Griggs A."/>
            <person name="Gujja S."/>
            <person name="Hansen M."/>
            <person name="Howarth C."/>
            <person name="Imamovic A."/>
            <person name="Larimer J."/>
            <person name="McCowan C."/>
            <person name="Murphy C."/>
            <person name="Pearson M."/>
            <person name="Priest M."/>
            <person name="Roberts A."/>
            <person name="Saif S."/>
            <person name="Shea T."/>
            <person name="Sykes S."/>
            <person name="Wortman J."/>
            <person name="Nusbaum C."/>
            <person name="Birren B."/>
        </authorList>
    </citation>
    <scope>NUCLEOTIDE SEQUENCE [LARGE SCALE GENOMIC DNA]</scope>
    <source>
        <strain evidence="8">CBS 10737</strain>
    </source>
</reference>
<feature type="region of interest" description="Disordered" evidence="6">
    <location>
        <begin position="402"/>
        <end position="438"/>
    </location>
</feature>
<feature type="region of interest" description="Disordered" evidence="6">
    <location>
        <begin position="310"/>
        <end position="345"/>
    </location>
</feature>
<dbReference type="AlphaFoldDB" id="A0A1B9IAG9"/>
<feature type="compositionally biased region" description="Acidic residues" evidence="6">
    <location>
        <begin position="91"/>
        <end position="101"/>
    </location>
</feature>
<dbReference type="OrthoDB" id="1898716at2759"/>
<dbReference type="EMBL" id="CP144522">
    <property type="protein sequence ID" value="WWC69218.1"/>
    <property type="molecule type" value="Genomic_DNA"/>
</dbReference>
<evidence type="ECO:0000256" key="6">
    <source>
        <dbReference type="SAM" id="MobiDB-lite"/>
    </source>
</evidence>
<feature type="compositionally biased region" description="Basic and acidic residues" evidence="6">
    <location>
        <begin position="163"/>
        <end position="172"/>
    </location>
</feature>
<dbReference type="RefSeq" id="XP_019013768.1">
    <property type="nucleotide sequence ID" value="XM_019153607.1"/>
</dbReference>
<evidence type="ECO:0000313" key="8">
    <source>
        <dbReference type="EMBL" id="OCF52549.1"/>
    </source>
</evidence>
<reference evidence="9" key="4">
    <citation type="submission" date="2024-02" db="EMBL/GenBank/DDBJ databases">
        <title>Comparative genomics of Cryptococcus and Kwoniella reveals pathogenesis evolution and contrasting modes of karyotype evolution via chromosome fusion or intercentromeric recombination.</title>
        <authorList>
            <person name="Coelho M.A."/>
            <person name="David-Palma M."/>
            <person name="Shea T."/>
            <person name="Bowers K."/>
            <person name="McGinley-Smith S."/>
            <person name="Mohammad A.W."/>
            <person name="Gnirke A."/>
            <person name="Yurkov A.M."/>
            <person name="Nowrousian M."/>
            <person name="Sun S."/>
            <person name="Cuomo C.A."/>
            <person name="Heitman J."/>
        </authorList>
    </citation>
    <scope>NUCLEOTIDE SEQUENCE</scope>
    <source>
        <strain evidence="9">CBS 10737</strain>
    </source>
</reference>
<comment type="subcellular location">
    <subcellularLocation>
        <location evidence="1">Nucleus</location>
    </subcellularLocation>
</comment>
<dbReference type="SUPFAM" id="SSF55455">
    <property type="entry name" value="SRF-like"/>
    <property type="match status" value="1"/>
</dbReference>
<keyword evidence="2" id="KW-0805">Transcription regulation</keyword>
<feature type="compositionally biased region" description="Low complexity" evidence="6">
    <location>
        <begin position="451"/>
        <end position="469"/>
    </location>
</feature>
<feature type="compositionally biased region" description="Basic residues" evidence="6">
    <location>
        <begin position="150"/>
        <end position="162"/>
    </location>
</feature>
<evidence type="ECO:0000256" key="2">
    <source>
        <dbReference type="ARBA" id="ARBA00023015"/>
    </source>
</evidence>
<dbReference type="EMBL" id="KI894008">
    <property type="protein sequence ID" value="OCF52549.1"/>
    <property type="molecule type" value="Genomic_DNA"/>
</dbReference>
<feature type="compositionally biased region" description="Basic residues" evidence="6">
    <location>
        <begin position="192"/>
        <end position="203"/>
    </location>
</feature>
<evidence type="ECO:0000313" key="9">
    <source>
        <dbReference type="EMBL" id="WWC69218.1"/>
    </source>
</evidence>
<dbReference type="GO" id="GO:0046983">
    <property type="term" value="F:protein dimerization activity"/>
    <property type="evidence" value="ECO:0007669"/>
    <property type="project" value="InterPro"/>
</dbReference>
<dbReference type="GeneID" id="30170209"/>
<dbReference type="PRINTS" id="PR00404">
    <property type="entry name" value="MADSDOMAIN"/>
</dbReference>
<dbReference type="KEGG" id="kpin:30170209"/>
<evidence type="ECO:0000256" key="1">
    <source>
        <dbReference type="ARBA" id="ARBA00004123"/>
    </source>
</evidence>
<dbReference type="InterPro" id="IPR050142">
    <property type="entry name" value="MADS-box/MEF2_TF"/>
</dbReference>
<dbReference type="Pfam" id="PF00319">
    <property type="entry name" value="SRF-TF"/>
    <property type="match status" value="1"/>
</dbReference>
<gene>
    <name evidence="8" type="ORF">I206_01840</name>
    <name evidence="9" type="ORF">I206_103155</name>
</gene>
<reference evidence="8" key="3">
    <citation type="submission" date="2016-07" db="EMBL/GenBank/DDBJ databases">
        <title>Evolution of pathogenesis and genome organization in the Tremellales.</title>
        <authorList>
            <person name="Cuomo C."/>
            <person name="Litvintseva A."/>
            <person name="Heitman J."/>
            <person name="Chen Y."/>
            <person name="Sun S."/>
            <person name="Springer D."/>
            <person name="Dromer F."/>
            <person name="Young S."/>
            <person name="Zeng Q."/>
            <person name="Chapman S."/>
            <person name="Gujja S."/>
            <person name="Saif S."/>
            <person name="Birren B."/>
        </authorList>
    </citation>
    <scope>NUCLEOTIDE SEQUENCE</scope>
    <source>
        <strain evidence="8">CBS 10737</strain>
    </source>
</reference>
<dbReference type="Proteomes" id="UP000094020">
    <property type="component" value="Chromosome 4"/>
</dbReference>
<sequence length="582" mass="65023">MGRKKIEIRPLTDERNRNVTFLKRKAGLMKKAWELSVLCGADVNILIFNVAGKAYEFSSKELDEEIDRYMDYEGMIERRRAPEFAAMALAGEDEEDEDDEEPSNRRASTSKAGTNSANAVNANGAAPRSLKGKESFKARTPRHGSGDKGKHSKSKSKTRRRKERSESEKRSFIDSILSDSESSDPSDETDSRRRRKEKERRERRKEEERYHHHDKNSEALQYAMNMHSSHSHGQPHQDPRYAQHLHAGRERYYEVDGSGRHPNSLPLDIPQLPKLPSDGAPYRASMTSGLGNNPQTQVYYGTSSTPLPSNQYISNSNVGQYSVPPPNLSSESPFPPQSYVSSSSGINQQNNYGNIQWNEQLIAKYAEFQLQQNHQRQQRLLLERQRHQLQQMGVPVDERSLLDEIFGGGGGGSNGNQNNQTPGNSNESYHNNSSTVTSSSMILPLELDEVQSSSNNSINQQSTTTGQQNDFIWPIGPGPGPGHGHGSNSTTTTPNPIEDSQGQVQGQEQFTGIGLSRQQNTRSALPNEGIAWGVQDGYNIDREEINLPSPISNGSGIVSGYEISKRKLRREDSDLSLKRVRM</sequence>
<feature type="compositionally biased region" description="Low complexity" evidence="6">
    <location>
        <begin position="112"/>
        <end position="126"/>
    </location>
</feature>
<dbReference type="GO" id="GO:0045944">
    <property type="term" value="P:positive regulation of transcription by RNA polymerase II"/>
    <property type="evidence" value="ECO:0007669"/>
    <property type="project" value="UniProtKB-ARBA"/>
</dbReference>
<keyword evidence="5" id="KW-0539">Nucleus</keyword>
<dbReference type="PROSITE" id="PS50066">
    <property type="entry name" value="MADS_BOX_2"/>
    <property type="match status" value="1"/>
</dbReference>
<feature type="compositionally biased region" description="Polar residues" evidence="6">
    <location>
        <begin position="310"/>
        <end position="320"/>
    </location>
</feature>
<keyword evidence="3" id="KW-0238">DNA-binding</keyword>
<dbReference type="InterPro" id="IPR002100">
    <property type="entry name" value="TF_MADSbox"/>
</dbReference>
<dbReference type="Gene3D" id="3.40.1810.10">
    <property type="entry name" value="Transcription factor, MADS-box"/>
    <property type="match status" value="1"/>
</dbReference>
<dbReference type="PANTHER" id="PTHR48019">
    <property type="entry name" value="SERUM RESPONSE FACTOR HOMOLOG"/>
    <property type="match status" value="1"/>
</dbReference>
<feature type="domain" description="MADS-box" evidence="7">
    <location>
        <begin position="1"/>
        <end position="61"/>
    </location>
</feature>
<evidence type="ECO:0000256" key="5">
    <source>
        <dbReference type="ARBA" id="ARBA00023242"/>
    </source>
</evidence>
<feature type="region of interest" description="Disordered" evidence="6">
    <location>
        <begin position="451"/>
        <end position="501"/>
    </location>
</feature>
<evidence type="ECO:0000259" key="7">
    <source>
        <dbReference type="PROSITE" id="PS50066"/>
    </source>
</evidence>
<dbReference type="SMART" id="SM00432">
    <property type="entry name" value="MADS"/>
    <property type="match status" value="1"/>
</dbReference>
<organism evidence="8">
    <name type="scientific">Kwoniella pini CBS 10737</name>
    <dbReference type="NCBI Taxonomy" id="1296096"/>
    <lineage>
        <taxon>Eukaryota</taxon>
        <taxon>Fungi</taxon>
        <taxon>Dikarya</taxon>
        <taxon>Basidiomycota</taxon>
        <taxon>Agaricomycotina</taxon>
        <taxon>Tremellomycetes</taxon>
        <taxon>Tremellales</taxon>
        <taxon>Cryptococcaceae</taxon>
        <taxon>Kwoniella</taxon>
    </lineage>
</organism>
<evidence type="ECO:0000313" key="10">
    <source>
        <dbReference type="Proteomes" id="UP000094020"/>
    </source>
</evidence>
<evidence type="ECO:0000256" key="3">
    <source>
        <dbReference type="ARBA" id="ARBA00023125"/>
    </source>
</evidence>
<proteinExistence type="predicted"/>
<feature type="compositionally biased region" description="Low complexity" evidence="6">
    <location>
        <begin position="486"/>
        <end position="497"/>
    </location>
</feature>
<keyword evidence="10" id="KW-1185">Reference proteome</keyword>
<feature type="compositionally biased region" description="Low complexity" evidence="6">
    <location>
        <begin position="415"/>
        <end position="426"/>
    </location>
</feature>
<feature type="region of interest" description="Disordered" evidence="6">
    <location>
        <begin position="91"/>
        <end position="217"/>
    </location>
</feature>
<protein>
    <recommendedName>
        <fullName evidence="7">MADS-box domain-containing protein</fullName>
    </recommendedName>
</protein>
<dbReference type="GO" id="GO:0003677">
    <property type="term" value="F:DNA binding"/>
    <property type="evidence" value="ECO:0007669"/>
    <property type="project" value="UniProtKB-KW"/>
</dbReference>
<feature type="compositionally biased region" description="Basic and acidic residues" evidence="6">
    <location>
        <begin position="204"/>
        <end position="217"/>
    </location>
</feature>
<evidence type="ECO:0000256" key="4">
    <source>
        <dbReference type="ARBA" id="ARBA00023163"/>
    </source>
</evidence>
<keyword evidence="4" id="KW-0804">Transcription</keyword>
<dbReference type="GO" id="GO:0005634">
    <property type="term" value="C:nucleus"/>
    <property type="evidence" value="ECO:0007669"/>
    <property type="project" value="UniProtKB-SubCell"/>
</dbReference>
<dbReference type="STRING" id="1296096.A0A1B9IAG9"/>
<feature type="compositionally biased region" description="Polar residues" evidence="6">
    <location>
        <begin position="427"/>
        <end position="438"/>
    </location>
</feature>
<dbReference type="InterPro" id="IPR036879">
    <property type="entry name" value="TF_MADSbox_sf"/>
</dbReference>